<dbReference type="InterPro" id="IPR027417">
    <property type="entry name" value="P-loop_NTPase"/>
</dbReference>
<dbReference type="EMBL" id="JAPMKX010000001">
    <property type="protein sequence ID" value="MCX7537565.1"/>
    <property type="molecule type" value="Genomic_DNA"/>
</dbReference>
<organism evidence="2 3">
    <name type="scientific">Corynebacterium antarcticum</name>
    <dbReference type="NCBI Taxonomy" id="2800405"/>
    <lineage>
        <taxon>Bacteria</taxon>
        <taxon>Bacillati</taxon>
        <taxon>Actinomycetota</taxon>
        <taxon>Actinomycetes</taxon>
        <taxon>Mycobacteriales</taxon>
        <taxon>Corynebacteriaceae</taxon>
        <taxon>Corynebacterium</taxon>
    </lineage>
</organism>
<dbReference type="AlphaFoldDB" id="A0A9Q4GK14"/>
<protein>
    <recommendedName>
        <fullName evidence="4">Helicase HerA central domain-containing protein</fullName>
    </recommendedName>
</protein>
<sequence>MIEEYYNNGDRLVSGFKVKFVLQAIESDQEFLDAEFTRVFECLAQCLARSLAPGSDIQFRYYSNGINSDRSSGLMLGFILIASESRYQMGLLERLILSGVPAEIELTPIPSDSVFSLLHWIPDCPKGGIVEVRRRSEELVPIAGLKSSNLESGFVDEWCADAVDIRRVFRILAGSKTRTLFVIHISGVDDIAGYLDDVSNLYSEAQAYLSSQDIDCFKWLEHVSSTCEFRLRGLRQGALRVRVLVQGEERLDGPLLNTIGISYTRDSSYDLVRPSDAVQHYDALRLFTELRSADWAYGNDSNAAVSNQITTVKSAANLMQFPTASKAGLEGFQSRPISSLPRSPQSTGDNSGSIDIGWSPEGNIVSITRRELNQHLLVAGLPGFGKTNSVHMILRSLWNIYGVPFLVIDPAKRDYGVLLKSLKIVNGLKPRRVQLSPDFPAFNPLGVPSGCSWRSHAGRVVGAFDSALRVSESYPMGFIILSRAIFSIYNNGDNLSPTLKDLLDSINQIIEAEVKDPKTKSNVKASLLGRILFLVNGPMGKAFSEVGSINWKELLDTAVVVELKGFTGPTERSLVFGLLIAGLASFREATAVVSSSLLHVTVLEEAHRVLTNRSSSESEGVRLLSEAIAELRGSGEGFIVVDQAPTSINPVVRKVCGSALVHRLVDVEERNIMGSALLLDGRQSEDLARLNTGQAVYYGASRNGSVVVNVGKVEVGKASFIESNNLTMFG</sequence>
<comment type="caution">
    <text evidence="2">The sequence shown here is derived from an EMBL/GenBank/DDBJ whole genome shotgun (WGS) entry which is preliminary data.</text>
</comment>
<name>A0A9Q4GK14_9CORY</name>
<evidence type="ECO:0000313" key="2">
    <source>
        <dbReference type="EMBL" id="MCX7537565.1"/>
    </source>
</evidence>
<feature type="compositionally biased region" description="Polar residues" evidence="1">
    <location>
        <begin position="335"/>
        <end position="353"/>
    </location>
</feature>
<evidence type="ECO:0008006" key="4">
    <source>
        <dbReference type="Google" id="ProtNLM"/>
    </source>
</evidence>
<feature type="region of interest" description="Disordered" evidence="1">
    <location>
        <begin position="335"/>
        <end position="355"/>
    </location>
</feature>
<evidence type="ECO:0000313" key="3">
    <source>
        <dbReference type="Proteomes" id="UP001070238"/>
    </source>
</evidence>
<proteinExistence type="predicted"/>
<dbReference type="Gene3D" id="3.40.50.300">
    <property type="entry name" value="P-loop containing nucleotide triphosphate hydrolases"/>
    <property type="match status" value="2"/>
</dbReference>
<dbReference type="SUPFAM" id="SSF52540">
    <property type="entry name" value="P-loop containing nucleoside triphosphate hydrolases"/>
    <property type="match status" value="1"/>
</dbReference>
<evidence type="ECO:0000256" key="1">
    <source>
        <dbReference type="SAM" id="MobiDB-lite"/>
    </source>
</evidence>
<accession>A0A9Q4GK14</accession>
<gene>
    <name evidence="2" type="ORF">OS123_03250</name>
</gene>
<dbReference type="InterPro" id="IPR008571">
    <property type="entry name" value="HerA-like"/>
</dbReference>
<reference evidence="2" key="1">
    <citation type="submission" date="2022-11" db="EMBL/GenBank/DDBJ databases">
        <title>Corynebacterium sp. isolated from Penguins.</title>
        <authorList>
            <person name="Sedlar K."/>
            <person name="Svec P."/>
        </authorList>
    </citation>
    <scope>NUCLEOTIDE SEQUENCE</scope>
    <source>
        <strain evidence="2">P5875</strain>
    </source>
</reference>
<dbReference type="Proteomes" id="UP001070238">
    <property type="component" value="Unassembled WGS sequence"/>
</dbReference>
<dbReference type="PANTHER" id="PTHR42957:SF1">
    <property type="entry name" value="HELICASE MJ1565-RELATED"/>
    <property type="match status" value="1"/>
</dbReference>
<dbReference type="PANTHER" id="PTHR42957">
    <property type="entry name" value="HELICASE MJ1565-RELATED"/>
    <property type="match status" value="1"/>
</dbReference>
<dbReference type="RefSeq" id="WP_267169112.1">
    <property type="nucleotide sequence ID" value="NZ_JAPMKX010000001.1"/>
</dbReference>